<evidence type="ECO:0000313" key="2">
    <source>
        <dbReference type="Proteomes" id="UP000242351"/>
    </source>
</evidence>
<dbReference type="Proteomes" id="UP000242351">
    <property type="component" value="Unassembled WGS sequence"/>
</dbReference>
<dbReference type="EMBL" id="PGOZ01000001">
    <property type="protein sequence ID" value="PJI34032.1"/>
    <property type="molecule type" value="Genomic_DNA"/>
</dbReference>
<organism evidence="1 2">
    <name type="scientific">Acinetobacter pseudolwoffii</name>
    <dbReference type="NCBI Taxonomy" id="2053287"/>
    <lineage>
        <taxon>Bacteria</taxon>
        <taxon>Pseudomonadati</taxon>
        <taxon>Pseudomonadota</taxon>
        <taxon>Gammaproteobacteria</taxon>
        <taxon>Moraxellales</taxon>
        <taxon>Moraxellaceae</taxon>
        <taxon>Acinetobacter</taxon>
    </lineage>
</organism>
<comment type="caution">
    <text evidence="1">The sequence shown here is derived from an EMBL/GenBank/DDBJ whole genome shotgun (WGS) entry which is preliminary data.</text>
</comment>
<dbReference type="RefSeq" id="WP_100357056.1">
    <property type="nucleotide sequence ID" value="NZ_PGOZ01000001.1"/>
</dbReference>
<name>A0A2H9UQP0_9GAMM</name>
<reference evidence="1 2" key="2">
    <citation type="submission" date="2017-12" db="EMBL/GenBank/DDBJ databases">
        <title>Revising the taxonomy of the Acinetobacter lwoffii group: the description of Acinetobacter pseudolwoffii sp. nov. and emended description of Acinetobacter lwoffii.</title>
        <authorList>
            <person name="Nemec A."/>
        </authorList>
    </citation>
    <scope>NUCLEOTIDE SEQUENCE [LARGE SCALE GENOMIC DNA]</scope>
    <source>
        <strain evidence="1 2">ANC 5347</strain>
    </source>
</reference>
<dbReference type="AlphaFoldDB" id="A0A2H9UQP0"/>
<protein>
    <submittedName>
        <fullName evidence="1">Uncharacterized protein</fullName>
    </submittedName>
</protein>
<sequence>MDIQKAREAFERRQAKVLNTPYKELKARFDENFRLFGARYNIGSINEKEWNLWLEAWQAKAQAVPEGFVLVKREMQWHKADDLACLEWGRHVGLFCSENRDMSALQVEEFRLRWCKNKANKIMSDYKAMIEAQEPTND</sequence>
<accession>A0A2H9UQP0</accession>
<gene>
    <name evidence="1" type="ORF">CU320_01475</name>
</gene>
<proteinExistence type="predicted"/>
<evidence type="ECO:0000313" key="1">
    <source>
        <dbReference type="EMBL" id="PJI34032.1"/>
    </source>
</evidence>
<reference evidence="1 2" key="1">
    <citation type="submission" date="2017-11" db="EMBL/GenBank/DDBJ databases">
        <authorList>
            <person name="Han C.G."/>
        </authorList>
    </citation>
    <scope>NUCLEOTIDE SEQUENCE [LARGE SCALE GENOMIC DNA]</scope>
    <source>
        <strain evidence="1 2">ANC 5347</strain>
    </source>
</reference>